<evidence type="ECO:0000259" key="9">
    <source>
        <dbReference type="SMART" id="SM00382"/>
    </source>
</evidence>
<dbReference type="PROSITE" id="PS01008">
    <property type="entry name" value="DNAA"/>
    <property type="match status" value="1"/>
</dbReference>
<keyword evidence="6 7" id="KW-0238">DNA-binding</keyword>
<proteinExistence type="inferred from homology"/>
<evidence type="ECO:0000313" key="11">
    <source>
        <dbReference type="EMBL" id="QBF34325.1"/>
    </source>
</evidence>
<dbReference type="SUPFAM" id="SSF48295">
    <property type="entry name" value="TrpR-like"/>
    <property type="match status" value="1"/>
</dbReference>
<dbReference type="Pfam" id="PF08299">
    <property type="entry name" value="Bac_DnaA_C"/>
    <property type="match status" value="1"/>
</dbReference>
<dbReference type="Proteomes" id="UP000289326">
    <property type="component" value="Chromosome"/>
</dbReference>
<dbReference type="SMART" id="SM00760">
    <property type="entry name" value="Bac_DnaA_C"/>
    <property type="match status" value="1"/>
</dbReference>
<comment type="function">
    <text evidence="7">Plays an essential role in the initiation and regulation of chromosomal replication. ATP-DnaA binds to the origin of replication (oriC) to initiate formation of the DNA replication initiation complex once per cell cycle. Binds the DnaA box (a 9 base pair repeat at the origin) and separates the double-stranded (ds)DNA. Forms a right-handed helical filament on oriC DNA; dsDNA binds to the exterior of the filament while single-stranded (ss)DNA is stabiized in the filament's interior. The ATP-DnaA-oriC complex binds and stabilizes one strand of the AT-rich DNA unwinding element (DUE), permitting loading of DNA polymerase. After initiation quickly degrades to an ADP-DnaA complex that is not apt for DNA replication. Binds acidic phospholipids.</text>
</comment>
<evidence type="ECO:0000256" key="2">
    <source>
        <dbReference type="ARBA" id="ARBA00022705"/>
    </source>
</evidence>
<dbReference type="OrthoDB" id="9807019at2"/>
<keyword evidence="2 7" id="KW-0235">DNA replication</keyword>
<accession>A0A4P6ML60</accession>
<evidence type="ECO:0000256" key="8">
    <source>
        <dbReference type="RuleBase" id="RU004227"/>
    </source>
</evidence>
<evidence type="ECO:0000256" key="5">
    <source>
        <dbReference type="ARBA" id="ARBA00023121"/>
    </source>
</evidence>
<dbReference type="PANTHER" id="PTHR30050:SF2">
    <property type="entry name" value="CHROMOSOMAL REPLICATION INITIATOR PROTEIN DNAA"/>
    <property type="match status" value="1"/>
</dbReference>
<keyword evidence="3 7" id="KW-0547">Nucleotide-binding</keyword>
<keyword evidence="1" id="KW-0963">Cytoplasm</keyword>
<dbReference type="GO" id="GO:0006275">
    <property type="term" value="P:regulation of DNA replication"/>
    <property type="evidence" value="ECO:0007669"/>
    <property type="project" value="InterPro"/>
</dbReference>
<dbReference type="PANTHER" id="PTHR30050">
    <property type="entry name" value="CHROMOSOMAL REPLICATION INITIATOR PROTEIN DNAA"/>
    <property type="match status" value="1"/>
</dbReference>
<keyword evidence="12" id="KW-1185">Reference proteome</keyword>
<evidence type="ECO:0000256" key="4">
    <source>
        <dbReference type="ARBA" id="ARBA00022840"/>
    </source>
</evidence>
<keyword evidence="5" id="KW-0446">Lipid-binding</keyword>
<dbReference type="InterPro" id="IPR020591">
    <property type="entry name" value="Chromosome_initiator_DnaA-like"/>
</dbReference>
<dbReference type="CDD" id="cd00009">
    <property type="entry name" value="AAA"/>
    <property type="match status" value="1"/>
</dbReference>
<name>A0A4P6ML60_9BACT</name>
<dbReference type="Gene3D" id="1.10.1750.10">
    <property type="match status" value="1"/>
</dbReference>
<dbReference type="InterPro" id="IPR018312">
    <property type="entry name" value="Chromosome_initiator_DnaA_CS"/>
</dbReference>
<dbReference type="InterPro" id="IPR013317">
    <property type="entry name" value="DnaA_dom"/>
</dbReference>
<sequence>MNKKTLENNEIIYFNKTFFENLSNIVEDKMILKSFFSRIKIYGVENNEVLIKTDLKGDSLNFLRRDYKEKITKALNETFDKKMTFRFEFFESEPNKINIEKKENIYSNEFYQAKAKINLNENINSQFKKDFSFDNYVESDFNRQVIAIGKNIAEGGFLYNPVFIFSKSGLGKTHLLNAIGLELEKKNVEVIYLNAIDFVTDATIILQDNKQEKIKEWYQKYYSADVLMFDDFQHYGQGNKKSTLTAINQILDYRVNKGKLTIFTSDKSPQLLNAMFDQRLITRLVAGLQIKINTPKQEDILVLLNEFLKRNKISPENWEEEAKKFIARNFHGSVRTLLGAITMLMYYKKDIETKFNSKYTFAVVQKILSEISSNKDSITPDYVVEYVAKYYKIHKKDILGKSRKKEFVIARHIAMFIIRDELKLPLIKIGEIFGNRDHSTVVNAIRKVEFQKESNDMSYSRALSAITDEIHKLI</sequence>
<reference evidence="11 12" key="1">
    <citation type="submission" date="2019-01" db="EMBL/GenBank/DDBJ databases">
        <title>Complete sequence and annotation of the Mycoplasma phocirhinis strain 852T genome.</title>
        <authorList>
            <person name="Frasca S.Jr."/>
            <person name="Kutish G.F."/>
            <person name="Castellanos Gell J."/>
            <person name="Michaels D.L."/>
            <person name="Brown D.R."/>
        </authorList>
    </citation>
    <scope>NUCLEOTIDE SEQUENCE [LARGE SCALE GENOMIC DNA]</scope>
    <source>
        <strain evidence="11 12">852</strain>
    </source>
</reference>
<dbReference type="InterPro" id="IPR027417">
    <property type="entry name" value="P-loop_NTPase"/>
</dbReference>
<dbReference type="NCBIfam" id="NF001154">
    <property type="entry name" value="PRK00149.3-3"/>
    <property type="match status" value="1"/>
</dbReference>
<evidence type="ECO:0000256" key="6">
    <source>
        <dbReference type="ARBA" id="ARBA00023125"/>
    </source>
</evidence>
<dbReference type="SUPFAM" id="SSF52540">
    <property type="entry name" value="P-loop containing nucleoside triphosphate hydrolases"/>
    <property type="match status" value="1"/>
</dbReference>
<evidence type="ECO:0000256" key="7">
    <source>
        <dbReference type="RuleBase" id="RU000577"/>
    </source>
</evidence>
<dbReference type="GO" id="GO:0005524">
    <property type="term" value="F:ATP binding"/>
    <property type="evidence" value="ECO:0007669"/>
    <property type="project" value="UniProtKB-KW"/>
</dbReference>
<evidence type="ECO:0000259" key="10">
    <source>
        <dbReference type="SMART" id="SM00760"/>
    </source>
</evidence>
<evidence type="ECO:0000256" key="1">
    <source>
        <dbReference type="ARBA" id="ARBA00022490"/>
    </source>
</evidence>
<dbReference type="PRINTS" id="PR00051">
    <property type="entry name" value="DNAA"/>
</dbReference>
<dbReference type="EMBL" id="CP034841">
    <property type="protein sequence ID" value="QBF34325.1"/>
    <property type="molecule type" value="Genomic_DNA"/>
</dbReference>
<protein>
    <recommendedName>
        <fullName evidence="7">Chromosomal replication initiator protein DnaA</fullName>
    </recommendedName>
</protein>
<dbReference type="AlphaFoldDB" id="A0A4P6ML60"/>
<dbReference type="Pfam" id="PF00308">
    <property type="entry name" value="Bac_DnaA"/>
    <property type="match status" value="1"/>
</dbReference>
<dbReference type="GO" id="GO:0008289">
    <property type="term" value="F:lipid binding"/>
    <property type="evidence" value="ECO:0007669"/>
    <property type="project" value="UniProtKB-KW"/>
</dbReference>
<keyword evidence="4 7" id="KW-0067">ATP-binding</keyword>
<dbReference type="Gene3D" id="3.40.50.300">
    <property type="entry name" value="P-loop containing nucleotide triphosphate hydrolases"/>
    <property type="match status" value="1"/>
</dbReference>
<dbReference type="InterPro" id="IPR003593">
    <property type="entry name" value="AAA+_ATPase"/>
</dbReference>
<evidence type="ECO:0000313" key="12">
    <source>
        <dbReference type="Proteomes" id="UP000289326"/>
    </source>
</evidence>
<feature type="domain" description="AAA+ ATPase" evidence="9">
    <location>
        <begin position="158"/>
        <end position="286"/>
    </location>
</feature>
<dbReference type="GO" id="GO:0003688">
    <property type="term" value="F:DNA replication origin binding"/>
    <property type="evidence" value="ECO:0007669"/>
    <property type="project" value="InterPro"/>
</dbReference>
<dbReference type="SMART" id="SM00382">
    <property type="entry name" value="AAA"/>
    <property type="match status" value="1"/>
</dbReference>
<dbReference type="GO" id="GO:0006270">
    <property type="term" value="P:DNA replication initiation"/>
    <property type="evidence" value="ECO:0007669"/>
    <property type="project" value="InterPro"/>
</dbReference>
<dbReference type="InterPro" id="IPR010921">
    <property type="entry name" value="Trp_repressor/repl_initiator"/>
</dbReference>
<dbReference type="RefSeq" id="WP_130429103.1">
    <property type="nucleotide sequence ID" value="NZ_CP034841.1"/>
</dbReference>
<gene>
    <name evidence="11" type="primary">dnaA</name>
    <name evidence="11" type="ORF">EG856_00005</name>
</gene>
<organism evidence="11 12">
    <name type="scientific">Mycoplasmopsis phocirhinis</name>
    <dbReference type="NCBI Taxonomy" id="142650"/>
    <lineage>
        <taxon>Bacteria</taxon>
        <taxon>Bacillati</taxon>
        <taxon>Mycoplasmatota</taxon>
        <taxon>Mycoplasmoidales</taxon>
        <taxon>Metamycoplasmataceae</taxon>
        <taxon>Mycoplasmopsis</taxon>
    </lineage>
</organism>
<dbReference type="InterPro" id="IPR013159">
    <property type="entry name" value="DnaA_C"/>
</dbReference>
<dbReference type="GO" id="GO:0005886">
    <property type="term" value="C:plasma membrane"/>
    <property type="evidence" value="ECO:0007669"/>
    <property type="project" value="TreeGrafter"/>
</dbReference>
<dbReference type="CDD" id="cd06571">
    <property type="entry name" value="Bac_DnaA_C"/>
    <property type="match status" value="1"/>
</dbReference>
<comment type="similarity">
    <text evidence="8">Belongs to the DnaA family.</text>
</comment>
<dbReference type="Gene3D" id="1.10.8.60">
    <property type="match status" value="1"/>
</dbReference>
<feature type="domain" description="Chromosomal replication initiator DnaA C-terminal" evidence="10">
    <location>
        <begin position="379"/>
        <end position="448"/>
    </location>
</feature>
<evidence type="ECO:0000256" key="3">
    <source>
        <dbReference type="ARBA" id="ARBA00022741"/>
    </source>
</evidence>
<dbReference type="KEGG" id="mphi:EG856_00005"/>